<evidence type="ECO:0000256" key="1">
    <source>
        <dbReference type="SAM" id="MobiDB-lite"/>
    </source>
</evidence>
<feature type="compositionally biased region" description="Low complexity" evidence="1">
    <location>
        <begin position="21"/>
        <end position="37"/>
    </location>
</feature>
<dbReference type="PANTHER" id="PTHR31672">
    <property type="entry name" value="BNACNNG10540D PROTEIN"/>
    <property type="match status" value="1"/>
</dbReference>
<dbReference type="Proteomes" id="UP000822688">
    <property type="component" value="Chromosome 10"/>
</dbReference>
<sequence>MKRNQRSPVLDSKTKRRPAKSAKLSSCGSSLRSAGSAAPPTFLDDLIEPVLAQLSISQIDALKQDSELWASMLQTPSLRRACAVVHPKVFGLVRWDSNRDTLLTSTFDLKSSEWVDIHLTDFPQGREYDDAMLAADGGLVCFVPRIGKKLAALPILVYNPLTNDRNSIRQGEGYKGELILVQLVMDEERKCYKVMLVYGDKYNGEASGAVVYDSRTGKWTKKNDGVVCGAGNTLLCDQPNFRVYDCSHRLLHDMDKRCARSRSFSSFKNHLYVLDDITTLPGKFVLSEYTLSRREIPIRDLKTLSGPSEEQGYIPVLLACKGFILLAWDNGDYYEHDQIFKLYDIAVNKEYNINADSGTTLQDLRSSLICDLRWDAIP</sequence>
<gene>
    <name evidence="2" type="ORF">KC19_10G125500</name>
</gene>
<accession>A0A8T0GRZ1</accession>
<dbReference type="PANTHER" id="PTHR31672:SF2">
    <property type="entry name" value="F-BOX DOMAIN-CONTAINING PROTEIN"/>
    <property type="match status" value="1"/>
</dbReference>
<organism evidence="2 3">
    <name type="scientific">Ceratodon purpureus</name>
    <name type="common">Fire moss</name>
    <name type="synonym">Dicranum purpureum</name>
    <dbReference type="NCBI Taxonomy" id="3225"/>
    <lineage>
        <taxon>Eukaryota</taxon>
        <taxon>Viridiplantae</taxon>
        <taxon>Streptophyta</taxon>
        <taxon>Embryophyta</taxon>
        <taxon>Bryophyta</taxon>
        <taxon>Bryophytina</taxon>
        <taxon>Bryopsida</taxon>
        <taxon>Dicranidae</taxon>
        <taxon>Pseudoditrichales</taxon>
        <taxon>Ditrichaceae</taxon>
        <taxon>Ceratodon</taxon>
    </lineage>
</organism>
<dbReference type="InterPro" id="IPR050796">
    <property type="entry name" value="SCF_F-box_component"/>
</dbReference>
<dbReference type="AlphaFoldDB" id="A0A8T0GRZ1"/>
<reference evidence="2" key="1">
    <citation type="submission" date="2020-06" db="EMBL/GenBank/DDBJ databases">
        <title>WGS assembly of Ceratodon purpureus strain R40.</title>
        <authorList>
            <person name="Carey S.B."/>
            <person name="Jenkins J."/>
            <person name="Shu S."/>
            <person name="Lovell J.T."/>
            <person name="Sreedasyam A."/>
            <person name="Maumus F."/>
            <person name="Tiley G.P."/>
            <person name="Fernandez-Pozo N."/>
            <person name="Barry K."/>
            <person name="Chen C."/>
            <person name="Wang M."/>
            <person name="Lipzen A."/>
            <person name="Daum C."/>
            <person name="Saski C.A."/>
            <person name="Payton A.C."/>
            <person name="Mcbreen J.C."/>
            <person name="Conrad R.E."/>
            <person name="Kollar L.M."/>
            <person name="Olsson S."/>
            <person name="Huttunen S."/>
            <person name="Landis J.B."/>
            <person name="Wickett N.J."/>
            <person name="Johnson M.G."/>
            <person name="Rensing S.A."/>
            <person name="Grimwood J."/>
            <person name="Schmutz J."/>
            <person name="Mcdaniel S.F."/>
        </authorList>
    </citation>
    <scope>NUCLEOTIDE SEQUENCE</scope>
    <source>
        <strain evidence="2">R40</strain>
    </source>
</reference>
<evidence type="ECO:0000313" key="2">
    <source>
        <dbReference type="EMBL" id="KAG0559722.1"/>
    </source>
</evidence>
<proteinExistence type="predicted"/>
<protein>
    <submittedName>
        <fullName evidence="2">Uncharacterized protein</fullName>
    </submittedName>
</protein>
<evidence type="ECO:0000313" key="3">
    <source>
        <dbReference type="Proteomes" id="UP000822688"/>
    </source>
</evidence>
<feature type="region of interest" description="Disordered" evidence="1">
    <location>
        <begin position="1"/>
        <end position="37"/>
    </location>
</feature>
<dbReference type="EMBL" id="CM026431">
    <property type="protein sequence ID" value="KAG0559722.1"/>
    <property type="molecule type" value="Genomic_DNA"/>
</dbReference>
<keyword evidence="3" id="KW-1185">Reference proteome</keyword>
<name>A0A8T0GRZ1_CERPU</name>
<comment type="caution">
    <text evidence="2">The sequence shown here is derived from an EMBL/GenBank/DDBJ whole genome shotgun (WGS) entry which is preliminary data.</text>
</comment>